<gene>
    <name evidence="3" type="ORF">AXG93_3218s1260</name>
</gene>
<comment type="subcellular location">
    <subcellularLocation>
        <location evidence="1">Membrane</location>
    </subcellularLocation>
</comment>
<evidence type="ECO:0000256" key="1">
    <source>
        <dbReference type="ARBA" id="ARBA00004370"/>
    </source>
</evidence>
<keyword evidence="2" id="KW-0472">Membrane</keyword>
<name>A0A176WII5_MARPO</name>
<sequence length="263" mass="29018">MAGGGRLATIGQALETRAPVRVPGQRIRRHPASFCSFRARSQAPPHLRKQTSPRAAAEVSVSESESSIWRPALITIGLYVILNGSVKERDHKLPDFHVKEFNMSSLDQSLTENRISSQSSFVIETTNRGQHMDIWYDTFMLKLESQSEGISFGNGTVPGFYQASKNTTLIVGNMTSVPAAGETLDAAQQLLLQNAWASQVLHLIITIDVQTRYAYGSRNKQIPQFTAEVSCKLDVNPQTTAGSQLLWESCKVAQFDCLTDICD</sequence>
<dbReference type="PANTHER" id="PTHR31234:SF2">
    <property type="entry name" value="OS05G0199100 PROTEIN"/>
    <property type="match status" value="1"/>
</dbReference>
<evidence type="ECO:0000256" key="2">
    <source>
        <dbReference type="ARBA" id="ARBA00023136"/>
    </source>
</evidence>
<organism evidence="3 4">
    <name type="scientific">Marchantia polymorpha subsp. ruderalis</name>
    <dbReference type="NCBI Taxonomy" id="1480154"/>
    <lineage>
        <taxon>Eukaryota</taxon>
        <taxon>Viridiplantae</taxon>
        <taxon>Streptophyta</taxon>
        <taxon>Embryophyta</taxon>
        <taxon>Marchantiophyta</taxon>
        <taxon>Marchantiopsida</taxon>
        <taxon>Marchantiidae</taxon>
        <taxon>Marchantiales</taxon>
        <taxon>Marchantiaceae</taxon>
        <taxon>Marchantia</taxon>
    </lineage>
</organism>
<proteinExistence type="predicted"/>
<dbReference type="PANTHER" id="PTHR31234">
    <property type="entry name" value="LATE EMBRYOGENESIS ABUNDANT (LEA) HYDROXYPROLINE-RICH GLYCOPROTEIN FAMILY"/>
    <property type="match status" value="1"/>
</dbReference>
<keyword evidence="4" id="KW-1185">Reference proteome</keyword>
<dbReference type="GO" id="GO:0098542">
    <property type="term" value="P:defense response to other organism"/>
    <property type="evidence" value="ECO:0007669"/>
    <property type="project" value="InterPro"/>
</dbReference>
<dbReference type="EMBL" id="LVLJ01000822">
    <property type="protein sequence ID" value="OAE32453.1"/>
    <property type="molecule type" value="Genomic_DNA"/>
</dbReference>
<evidence type="ECO:0008006" key="5">
    <source>
        <dbReference type="Google" id="ProtNLM"/>
    </source>
</evidence>
<dbReference type="GO" id="GO:0005886">
    <property type="term" value="C:plasma membrane"/>
    <property type="evidence" value="ECO:0007669"/>
    <property type="project" value="TreeGrafter"/>
</dbReference>
<reference evidence="3" key="1">
    <citation type="submission" date="2016-03" db="EMBL/GenBank/DDBJ databases">
        <title>Mechanisms controlling the formation of the plant cell surface in tip-growing cells are functionally conserved among land plants.</title>
        <authorList>
            <person name="Honkanen S."/>
            <person name="Jones V.A."/>
            <person name="Morieri G."/>
            <person name="Champion C."/>
            <person name="Hetherington A.J."/>
            <person name="Kelly S."/>
            <person name="Saint-Marcoux D."/>
            <person name="Proust H."/>
            <person name="Prescott H."/>
            <person name="Dolan L."/>
        </authorList>
    </citation>
    <scope>NUCLEOTIDE SEQUENCE [LARGE SCALE GENOMIC DNA]</scope>
    <source>
        <tissue evidence="3">Whole gametophyte</tissue>
    </source>
</reference>
<evidence type="ECO:0000313" key="3">
    <source>
        <dbReference type="EMBL" id="OAE32453.1"/>
    </source>
</evidence>
<dbReference type="InterPro" id="IPR044839">
    <property type="entry name" value="NDR1-like"/>
</dbReference>
<protein>
    <recommendedName>
        <fullName evidence="5">Late embryogenesis abundant protein LEA-2 subgroup domain-containing protein</fullName>
    </recommendedName>
</protein>
<dbReference type="Proteomes" id="UP000077202">
    <property type="component" value="Unassembled WGS sequence"/>
</dbReference>
<dbReference type="AlphaFoldDB" id="A0A176WII5"/>
<comment type="caution">
    <text evidence="3">The sequence shown here is derived from an EMBL/GenBank/DDBJ whole genome shotgun (WGS) entry which is preliminary data.</text>
</comment>
<accession>A0A176WII5</accession>
<evidence type="ECO:0000313" key="4">
    <source>
        <dbReference type="Proteomes" id="UP000077202"/>
    </source>
</evidence>